<sequence>MKRRGLIAGIGAAVAGAGGMLGTGAFTSVNADRMATVAVADESDSFLAIFPSGSQPNATFATADSGDGEIALDFNNANDTWQGTPTSSQGVGVDSTYIFDDVFRIENQGTQDVYVDITSLIDVPLQNGSGNPGDVTLEFIAKDGSGNRTVIDGTTADLTVPVGGQRPVGVRIVTDDESTYGNVNNPTDNNTTQGEMTTIVADTDDSGTTIDPGTPNLIVNP</sequence>
<evidence type="ECO:0000256" key="1">
    <source>
        <dbReference type="SAM" id="MobiDB-lite"/>
    </source>
</evidence>
<gene>
    <name evidence="2" type="ORF">SAMN04488066_10682</name>
</gene>
<dbReference type="RefSeq" id="WP_149784115.1">
    <property type="nucleotide sequence ID" value="NZ_BAAADP010000004.1"/>
</dbReference>
<dbReference type="AlphaFoldDB" id="A0A1I3ALB8"/>
<name>A0A1I3ALB8_9EURY</name>
<feature type="compositionally biased region" description="Polar residues" evidence="1">
    <location>
        <begin position="206"/>
        <end position="221"/>
    </location>
</feature>
<protein>
    <recommendedName>
        <fullName evidence="4">DUF1102 domain-containing protein</fullName>
    </recommendedName>
</protein>
<dbReference type="OrthoDB" id="269319at2157"/>
<keyword evidence="3" id="KW-1185">Reference proteome</keyword>
<feature type="region of interest" description="Disordered" evidence="1">
    <location>
        <begin position="202"/>
        <end position="221"/>
    </location>
</feature>
<proteinExistence type="predicted"/>
<dbReference type="Pfam" id="PF06510">
    <property type="entry name" value="DUF1102"/>
    <property type="match status" value="1"/>
</dbReference>
<dbReference type="InterPro" id="IPR009482">
    <property type="entry name" value="DUF1102"/>
</dbReference>
<dbReference type="EMBL" id="FOPZ01000006">
    <property type="protein sequence ID" value="SFH50606.1"/>
    <property type="molecule type" value="Genomic_DNA"/>
</dbReference>
<dbReference type="Proteomes" id="UP000323537">
    <property type="component" value="Unassembled WGS sequence"/>
</dbReference>
<evidence type="ECO:0000313" key="3">
    <source>
        <dbReference type="Proteomes" id="UP000323537"/>
    </source>
</evidence>
<accession>A0A1I3ALB8</accession>
<organism evidence="2 3">
    <name type="scientific">Halorubrum aquaticum</name>
    <dbReference type="NCBI Taxonomy" id="387340"/>
    <lineage>
        <taxon>Archaea</taxon>
        <taxon>Methanobacteriati</taxon>
        <taxon>Methanobacteriota</taxon>
        <taxon>Stenosarchaea group</taxon>
        <taxon>Halobacteria</taxon>
        <taxon>Halobacteriales</taxon>
        <taxon>Haloferacaceae</taxon>
        <taxon>Halorubrum</taxon>
    </lineage>
</organism>
<evidence type="ECO:0000313" key="2">
    <source>
        <dbReference type="EMBL" id="SFH50606.1"/>
    </source>
</evidence>
<evidence type="ECO:0008006" key="4">
    <source>
        <dbReference type="Google" id="ProtNLM"/>
    </source>
</evidence>
<reference evidence="2 3" key="1">
    <citation type="submission" date="2016-10" db="EMBL/GenBank/DDBJ databases">
        <authorList>
            <person name="Varghese N."/>
            <person name="Submissions S."/>
        </authorList>
    </citation>
    <scope>NUCLEOTIDE SEQUENCE [LARGE SCALE GENOMIC DNA]</scope>
    <source>
        <strain evidence="2 3">CGMCC 1.6377</strain>
    </source>
</reference>